<dbReference type="RefSeq" id="WP_273927436.1">
    <property type="nucleotide sequence ID" value="NZ_JAQSIO010000004.1"/>
</dbReference>
<dbReference type="CDD" id="cd06193">
    <property type="entry name" value="siderophore_interacting"/>
    <property type="match status" value="1"/>
</dbReference>
<evidence type="ECO:0000256" key="1">
    <source>
        <dbReference type="ARBA" id="ARBA00035644"/>
    </source>
</evidence>
<dbReference type="EMBL" id="JAQSIO010000004">
    <property type="protein sequence ID" value="MDD0815752.1"/>
    <property type="molecule type" value="Genomic_DNA"/>
</dbReference>
<dbReference type="InterPro" id="IPR039261">
    <property type="entry name" value="FNR_nucleotide-bd"/>
</dbReference>
<name>A0ABT5MGQ1_9BURK</name>
<keyword evidence="4" id="KW-1185">Reference proteome</keyword>
<dbReference type="Proteomes" id="UP001528672">
    <property type="component" value="Unassembled WGS sequence"/>
</dbReference>
<evidence type="ECO:0000259" key="2">
    <source>
        <dbReference type="PROSITE" id="PS51384"/>
    </source>
</evidence>
<dbReference type="InterPro" id="IPR017927">
    <property type="entry name" value="FAD-bd_FR_type"/>
</dbReference>
<comment type="caution">
    <text evidence="3">The sequence shown here is derived from an EMBL/GenBank/DDBJ whole genome shotgun (WGS) entry which is preliminary data.</text>
</comment>
<accession>A0ABT5MGQ1</accession>
<dbReference type="Pfam" id="PF04954">
    <property type="entry name" value="SIP"/>
    <property type="match status" value="1"/>
</dbReference>
<sequence length="277" mass="30039">MSAVLNPVIPDHLLPQRVRHNAVVRRLRVLRSGRPSPGVISLTVGGEALQGFVSAAFDDHLKLMLPPQPGAPLVLPELRDGRPAWPEGLRPEQRPVMRDYTPRHFDPISLELDLEFAVHGAGPAADWALHARPGDEVGIGGPKGSWVVPPGHDAYVLVGDESALPAIGRRLEELPAQARVTVLVEVAQAADQRGLSSPARVDLRWLVRADAAPGERLLQAVRELPLPPGHTYLWAAGEGRTMAAVREHWLALGQPASLMRVAAYWKQGLPGHHENLA</sequence>
<organism evidence="3 4">
    <name type="scientific">Curvibacter microcysteis</name>
    <dbReference type="NCBI Taxonomy" id="3026419"/>
    <lineage>
        <taxon>Bacteria</taxon>
        <taxon>Pseudomonadati</taxon>
        <taxon>Pseudomonadota</taxon>
        <taxon>Betaproteobacteria</taxon>
        <taxon>Burkholderiales</taxon>
        <taxon>Comamonadaceae</taxon>
        <taxon>Curvibacter</taxon>
    </lineage>
</organism>
<gene>
    <name evidence="3" type="ORF">PSQ39_14030</name>
</gene>
<dbReference type="PROSITE" id="PS51384">
    <property type="entry name" value="FAD_FR"/>
    <property type="match status" value="1"/>
</dbReference>
<dbReference type="InterPro" id="IPR039374">
    <property type="entry name" value="SIP_fam"/>
</dbReference>
<dbReference type="SUPFAM" id="SSF63380">
    <property type="entry name" value="Riboflavin synthase domain-like"/>
    <property type="match status" value="1"/>
</dbReference>
<dbReference type="PANTHER" id="PTHR30157">
    <property type="entry name" value="FERRIC REDUCTASE, NADPH-DEPENDENT"/>
    <property type="match status" value="1"/>
</dbReference>
<dbReference type="Pfam" id="PF08021">
    <property type="entry name" value="FAD_binding_9"/>
    <property type="match status" value="1"/>
</dbReference>
<feature type="domain" description="FAD-binding FR-type" evidence="2">
    <location>
        <begin position="17"/>
        <end position="149"/>
    </location>
</feature>
<protein>
    <submittedName>
        <fullName evidence="3">Siderophore-interacting protein</fullName>
    </submittedName>
</protein>
<evidence type="ECO:0000313" key="4">
    <source>
        <dbReference type="Proteomes" id="UP001528672"/>
    </source>
</evidence>
<dbReference type="InterPro" id="IPR007037">
    <property type="entry name" value="SIP_rossman_dom"/>
</dbReference>
<dbReference type="Gene3D" id="2.40.30.10">
    <property type="entry name" value="Translation factors"/>
    <property type="match status" value="1"/>
</dbReference>
<evidence type="ECO:0000313" key="3">
    <source>
        <dbReference type="EMBL" id="MDD0815752.1"/>
    </source>
</evidence>
<comment type="similarity">
    <text evidence="1">Belongs to the SIP oxidoreductase family.</text>
</comment>
<dbReference type="PANTHER" id="PTHR30157:SF0">
    <property type="entry name" value="NADPH-DEPENDENT FERRIC-CHELATE REDUCTASE"/>
    <property type="match status" value="1"/>
</dbReference>
<dbReference type="InterPro" id="IPR017938">
    <property type="entry name" value="Riboflavin_synthase-like_b-brl"/>
</dbReference>
<dbReference type="InterPro" id="IPR013113">
    <property type="entry name" value="SIP_FAD-bd"/>
</dbReference>
<proteinExistence type="inferred from homology"/>
<dbReference type="Gene3D" id="3.40.50.80">
    <property type="entry name" value="Nucleotide-binding domain of ferredoxin-NADP reductase (FNR) module"/>
    <property type="match status" value="1"/>
</dbReference>
<reference evidence="3 4" key="1">
    <citation type="submission" date="2023-02" db="EMBL/GenBank/DDBJ databases">
        <title>Bacterial whole genome sequence for Curvibacter sp. HBC28.</title>
        <authorList>
            <person name="Le V."/>
            <person name="Ko S.-R."/>
            <person name="Ahn C.-Y."/>
            <person name="Oh H.-M."/>
        </authorList>
    </citation>
    <scope>NUCLEOTIDE SEQUENCE [LARGE SCALE GENOMIC DNA]</scope>
    <source>
        <strain evidence="3 4">HBC28</strain>
    </source>
</reference>